<protein>
    <submittedName>
        <fullName evidence="1">Uncharacterized protein</fullName>
    </submittedName>
</protein>
<accession>A0AAW0WV22</accession>
<dbReference type="InterPro" id="IPR016187">
    <property type="entry name" value="CTDL_fold"/>
</dbReference>
<dbReference type="EMBL" id="JARKIK010000050">
    <property type="protein sequence ID" value="KAK8734765.1"/>
    <property type="molecule type" value="Genomic_DNA"/>
</dbReference>
<feature type="non-terminal residue" evidence="1">
    <location>
        <position position="100"/>
    </location>
</feature>
<dbReference type="InterPro" id="IPR016186">
    <property type="entry name" value="C-type_lectin-like/link_sf"/>
</dbReference>
<proteinExistence type="predicted"/>
<sequence>ADDNSVSTAKQEELLSTMIVNQLLLSQQTEVLKELLKASTQQTQCLTCPQPYTKILDECFFLSHHKLTWAKARQHCQGMSGDLATPKHILALKSFVQEKK</sequence>
<comment type="caution">
    <text evidence="1">The sequence shown here is derived from an EMBL/GenBank/DDBJ whole genome shotgun (WGS) entry which is preliminary data.</text>
</comment>
<gene>
    <name evidence="1" type="ORF">OTU49_005978</name>
</gene>
<dbReference type="Proteomes" id="UP001445076">
    <property type="component" value="Unassembled WGS sequence"/>
</dbReference>
<dbReference type="SUPFAM" id="SSF56436">
    <property type="entry name" value="C-type lectin-like"/>
    <property type="match status" value="1"/>
</dbReference>
<keyword evidence="2" id="KW-1185">Reference proteome</keyword>
<dbReference type="AlphaFoldDB" id="A0AAW0WV22"/>
<name>A0AAW0WV22_CHEQU</name>
<dbReference type="Gene3D" id="3.10.100.10">
    <property type="entry name" value="Mannose-Binding Protein A, subunit A"/>
    <property type="match status" value="1"/>
</dbReference>
<evidence type="ECO:0000313" key="2">
    <source>
        <dbReference type="Proteomes" id="UP001445076"/>
    </source>
</evidence>
<reference evidence="1 2" key="1">
    <citation type="journal article" date="2024" name="BMC Genomics">
        <title>Genome assembly of redclaw crayfish (Cherax quadricarinatus) provides insights into its immune adaptation and hypoxia tolerance.</title>
        <authorList>
            <person name="Liu Z."/>
            <person name="Zheng J."/>
            <person name="Li H."/>
            <person name="Fang K."/>
            <person name="Wang S."/>
            <person name="He J."/>
            <person name="Zhou D."/>
            <person name="Weng S."/>
            <person name="Chi M."/>
            <person name="Gu Z."/>
            <person name="He J."/>
            <person name="Li F."/>
            <person name="Wang M."/>
        </authorList>
    </citation>
    <scope>NUCLEOTIDE SEQUENCE [LARGE SCALE GENOMIC DNA]</scope>
    <source>
        <strain evidence="1">ZL_2023a</strain>
    </source>
</reference>
<feature type="non-terminal residue" evidence="1">
    <location>
        <position position="1"/>
    </location>
</feature>
<organism evidence="1 2">
    <name type="scientific">Cherax quadricarinatus</name>
    <name type="common">Australian red claw crayfish</name>
    <dbReference type="NCBI Taxonomy" id="27406"/>
    <lineage>
        <taxon>Eukaryota</taxon>
        <taxon>Metazoa</taxon>
        <taxon>Ecdysozoa</taxon>
        <taxon>Arthropoda</taxon>
        <taxon>Crustacea</taxon>
        <taxon>Multicrustacea</taxon>
        <taxon>Malacostraca</taxon>
        <taxon>Eumalacostraca</taxon>
        <taxon>Eucarida</taxon>
        <taxon>Decapoda</taxon>
        <taxon>Pleocyemata</taxon>
        <taxon>Astacidea</taxon>
        <taxon>Parastacoidea</taxon>
        <taxon>Parastacidae</taxon>
        <taxon>Cherax</taxon>
    </lineage>
</organism>
<evidence type="ECO:0000313" key="1">
    <source>
        <dbReference type="EMBL" id="KAK8734765.1"/>
    </source>
</evidence>